<keyword evidence="1" id="KW-0175">Coiled coil</keyword>
<name>A0A8S5TCT0_9VIRU</name>
<feature type="transmembrane region" description="Helical" evidence="2">
    <location>
        <begin position="6"/>
        <end position="28"/>
    </location>
</feature>
<protein>
    <submittedName>
        <fullName evidence="3">Zipper dimerization domain transcription factor-like protein</fullName>
    </submittedName>
</protein>
<reference evidence="3" key="1">
    <citation type="journal article" date="2021" name="Proc. Natl. Acad. Sci. U.S.A.">
        <title>A Catalog of Tens of Thousands of Viruses from Human Metagenomes Reveals Hidden Associations with Chronic Diseases.</title>
        <authorList>
            <person name="Tisza M.J."/>
            <person name="Buck C.B."/>
        </authorList>
    </citation>
    <scope>NUCLEOTIDE SEQUENCE</scope>
    <source>
        <strain evidence="3">Ctesc4</strain>
    </source>
</reference>
<sequence>MEGTVGLVAFCVLSAGFLTLCFAIFFGARDVKCMMELLDWRSSRARRRIEEVDDIARRALTVVRGLEKRVKELEAEVADHRAFLNFIEDYTIEADVTGSQVLPSGCDCCNPELD</sequence>
<evidence type="ECO:0000256" key="2">
    <source>
        <dbReference type="SAM" id="Phobius"/>
    </source>
</evidence>
<organism evidence="3">
    <name type="scientific">Phage sp. ctesc4</name>
    <dbReference type="NCBI Taxonomy" id="2828008"/>
    <lineage>
        <taxon>Viruses</taxon>
    </lineage>
</organism>
<dbReference type="EMBL" id="BK032802">
    <property type="protein sequence ID" value="DAF61081.1"/>
    <property type="molecule type" value="Genomic_DNA"/>
</dbReference>
<feature type="coiled-coil region" evidence="1">
    <location>
        <begin position="56"/>
        <end position="83"/>
    </location>
</feature>
<evidence type="ECO:0000256" key="1">
    <source>
        <dbReference type="SAM" id="Coils"/>
    </source>
</evidence>
<accession>A0A8S5TCT0</accession>
<evidence type="ECO:0000313" key="3">
    <source>
        <dbReference type="EMBL" id="DAF61081.1"/>
    </source>
</evidence>
<keyword evidence="2" id="KW-0472">Membrane</keyword>
<keyword evidence="2" id="KW-1133">Transmembrane helix</keyword>
<keyword evidence="2" id="KW-0812">Transmembrane</keyword>
<proteinExistence type="predicted"/>